<keyword evidence="2" id="KW-1003">Cell membrane</keyword>
<evidence type="ECO:0000256" key="2">
    <source>
        <dbReference type="ARBA" id="ARBA00022475"/>
    </source>
</evidence>
<sequence>MTEAITLSSHAITMKTNDTELNNWLQIRNKGFSMEIVAALSIPICFWGLIGNTTVFWLLCSKVKKTTFVVYVLNLIIADFIVTIYFLIVFSVFLTSLYVSYYFSRAMENIYSLSSNASIFLLTVACFERYFMVSFPLYYQQHRPKEFTLNICCIIWFWSSLVALTLYVSCYPKLLSSHSESNSFCHSASMIESIVHLMFLFPIMFFSALSLFIRMRKRPKQRTKSRLDITLIIMAILFLVCIFTFQARYFMSKWVKALRNPALFQLSLLFDAIKSSVSPLVYFFVGNWQKQEATAPMHKLLERALNEKESTDNLDAS</sequence>
<dbReference type="GeneID" id="113439229"/>
<evidence type="ECO:0000256" key="3">
    <source>
        <dbReference type="ARBA" id="ARBA00022692"/>
    </source>
</evidence>
<comment type="subcellular location">
    <subcellularLocation>
        <location evidence="1">Cell membrane</location>
        <topology evidence="1">Multi-pass membrane protein</topology>
    </subcellularLocation>
</comment>
<organism evidence="11 12">
    <name type="scientific">Pseudonaja textilis</name>
    <name type="common">Eastern brown snake</name>
    <dbReference type="NCBI Taxonomy" id="8673"/>
    <lineage>
        <taxon>Eukaryota</taxon>
        <taxon>Metazoa</taxon>
        <taxon>Chordata</taxon>
        <taxon>Craniata</taxon>
        <taxon>Vertebrata</taxon>
        <taxon>Euteleostomi</taxon>
        <taxon>Lepidosauria</taxon>
        <taxon>Squamata</taxon>
        <taxon>Bifurcata</taxon>
        <taxon>Unidentata</taxon>
        <taxon>Episquamata</taxon>
        <taxon>Toxicofera</taxon>
        <taxon>Serpentes</taxon>
        <taxon>Colubroidea</taxon>
        <taxon>Elapidae</taxon>
        <taxon>Hydrophiinae</taxon>
        <taxon>Pseudonaja</taxon>
    </lineage>
</organism>
<protein>
    <submittedName>
        <fullName evidence="11">Proto-oncogene Mas-like</fullName>
    </submittedName>
</protein>
<dbReference type="SUPFAM" id="SSF81321">
    <property type="entry name" value="Family A G protein-coupled receptor-like"/>
    <property type="match status" value="1"/>
</dbReference>
<keyword evidence="8" id="KW-0807">Transducer</keyword>
<feature type="transmembrane region" description="Helical" evidence="9">
    <location>
        <begin position="262"/>
        <end position="285"/>
    </location>
</feature>
<dbReference type="GO" id="GO:0004930">
    <property type="term" value="F:G protein-coupled receptor activity"/>
    <property type="evidence" value="ECO:0007669"/>
    <property type="project" value="UniProtKB-KW"/>
</dbReference>
<evidence type="ECO:0000256" key="7">
    <source>
        <dbReference type="ARBA" id="ARBA00023170"/>
    </source>
</evidence>
<dbReference type="InterPro" id="IPR000276">
    <property type="entry name" value="GPCR_Rhodpsn"/>
</dbReference>
<proteinExistence type="predicted"/>
<evidence type="ECO:0000256" key="4">
    <source>
        <dbReference type="ARBA" id="ARBA00022989"/>
    </source>
</evidence>
<dbReference type="Ensembl" id="ENSPTXT00000001973.1">
    <property type="protein sequence ID" value="ENSPTXP00000001918.1"/>
    <property type="gene ID" value="ENSPTXG00000001525.1"/>
</dbReference>
<evidence type="ECO:0000256" key="5">
    <source>
        <dbReference type="ARBA" id="ARBA00023040"/>
    </source>
</evidence>
<dbReference type="InterPro" id="IPR017452">
    <property type="entry name" value="GPCR_Rhodpsn_7TM"/>
</dbReference>
<feature type="transmembrane region" description="Helical" evidence="9">
    <location>
        <begin position="151"/>
        <end position="174"/>
    </location>
</feature>
<keyword evidence="4 9" id="KW-1133">Transmembrane helix</keyword>
<evidence type="ECO:0000313" key="11">
    <source>
        <dbReference type="Ensembl" id="ENSPTXP00000001918.1"/>
    </source>
</evidence>
<dbReference type="GeneTree" id="ENSGT01030000234639"/>
<dbReference type="Gene3D" id="1.20.1070.10">
    <property type="entry name" value="Rhodopsin 7-helix transmembrane proteins"/>
    <property type="match status" value="1"/>
</dbReference>
<dbReference type="PANTHER" id="PTHR11334">
    <property type="entry name" value="MAS-RELATED G-PROTEIN COUPLED RECEPTOR"/>
    <property type="match status" value="1"/>
</dbReference>
<gene>
    <name evidence="11" type="primary">LOC113439229</name>
</gene>
<feature type="domain" description="G-protein coupled receptors family 1 profile" evidence="10">
    <location>
        <begin position="51"/>
        <end position="282"/>
    </location>
</feature>
<dbReference type="Proteomes" id="UP000472273">
    <property type="component" value="Unplaced"/>
</dbReference>
<dbReference type="RefSeq" id="XP_026560779.1">
    <property type="nucleotide sequence ID" value="XM_026704994.1"/>
</dbReference>
<dbReference type="OMA" id="YYFSRAM"/>
<dbReference type="OrthoDB" id="9631784at2759"/>
<keyword evidence="3 9" id="KW-0812">Transmembrane</keyword>
<feature type="transmembrane region" description="Helical" evidence="9">
    <location>
        <begin position="71"/>
        <end position="99"/>
    </location>
</feature>
<evidence type="ECO:0000259" key="10">
    <source>
        <dbReference type="PROSITE" id="PS50262"/>
    </source>
</evidence>
<keyword evidence="5" id="KW-0297">G-protein coupled receptor</keyword>
<feature type="transmembrane region" description="Helical" evidence="9">
    <location>
        <begin position="194"/>
        <end position="215"/>
    </location>
</feature>
<feature type="transmembrane region" description="Helical" evidence="9">
    <location>
        <begin position="119"/>
        <end position="139"/>
    </location>
</feature>
<evidence type="ECO:0000256" key="6">
    <source>
        <dbReference type="ARBA" id="ARBA00023136"/>
    </source>
</evidence>
<dbReference type="PRINTS" id="PR02108">
    <property type="entry name" value="MRGPCRFAMILY"/>
</dbReference>
<reference evidence="11" key="1">
    <citation type="submission" date="2025-08" db="UniProtKB">
        <authorList>
            <consortium name="Ensembl"/>
        </authorList>
    </citation>
    <scope>IDENTIFICATION</scope>
</reference>
<evidence type="ECO:0000256" key="1">
    <source>
        <dbReference type="ARBA" id="ARBA00004651"/>
    </source>
</evidence>
<accession>A0A670XT49</accession>
<keyword evidence="6 9" id="KW-0472">Membrane</keyword>
<dbReference type="InterPro" id="IPR026234">
    <property type="entry name" value="MRGPCRFAMILY"/>
</dbReference>
<name>A0A670XT49_PSETE</name>
<evidence type="ECO:0000313" key="12">
    <source>
        <dbReference type="Proteomes" id="UP000472273"/>
    </source>
</evidence>
<evidence type="ECO:0000256" key="9">
    <source>
        <dbReference type="SAM" id="Phobius"/>
    </source>
</evidence>
<feature type="transmembrane region" description="Helical" evidence="9">
    <location>
        <begin position="227"/>
        <end position="250"/>
    </location>
</feature>
<dbReference type="KEGG" id="ptex:113439229"/>
<dbReference type="GO" id="GO:0005886">
    <property type="term" value="C:plasma membrane"/>
    <property type="evidence" value="ECO:0007669"/>
    <property type="project" value="UniProtKB-SubCell"/>
</dbReference>
<dbReference type="PROSITE" id="PS50262">
    <property type="entry name" value="G_PROTEIN_RECEP_F1_2"/>
    <property type="match status" value="1"/>
</dbReference>
<keyword evidence="7" id="KW-0675">Receptor</keyword>
<dbReference type="PANTHER" id="PTHR11334:SF29">
    <property type="entry name" value="MAS-RELATED G-PROTEIN COUPLED RECEPTOR MEMBER X2"/>
    <property type="match status" value="1"/>
</dbReference>
<dbReference type="PRINTS" id="PR00237">
    <property type="entry name" value="GPCRRHODOPSN"/>
</dbReference>
<dbReference type="AlphaFoldDB" id="A0A670XT49"/>
<dbReference type="Pfam" id="PF00001">
    <property type="entry name" value="7tm_1"/>
    <property type="match status" value="1"/>
</dbReference>
<feature type="transmembrane region" description="Helical" evidence="9">
    <location>
        <begin position="36"/>
        <end position="59"/>
    </location>
</feature>
<evidence type="ECO:0000256" key="8">
    <source>
        <dbReference type="ARBA" id="ARBA00023224"/>
    </source>
</evidence>
<keyword evidence="12" id="KW-1185">Reference proteome</keyword>
<reference evidence="11" key="2">
    <citation type="submission" date="2025-09" db="UniProtKB">
        <authorList>
            <consortium name="Ensembl"/>
        </authorList>
    </citation>
    <scope>IDENTIFICATION</scope>
</reference>